<dbReference type="GO" id="GO:0008270">
    <property type="term" value="F:zinc ion binding"/>
    <property type="evidence" value="ECO:0007669"/>
    <property type="project" value="UniProtKB-KW"/>
</dbReference>
<dbReference type="AlphaFoldDB" id="A0A9W7DS89"/>
<dbReference type="Proteomes" id="UP001162640">
    <property type="component" value="Unassembled WGS sequence"/>
</dbReference>
<dbReference type="Pfam" id="PF02008">
    <property type="entry name" value="zf-CXXC"/>
    <property type="match status" value="2"/>
</dbReference>
<dbReference type="PROSITE" id="PS51058">
    <property type="entry name" value="ZF_CXXC"/>
    <property type="match status" value="2"/>
</dbReference>
<name>A0A9W7DS89_9STRA</name>
<proteinExistence type="predicted"/>
<keyword evidence="3" id="KW-0862">Zinc</keyword>
<evidence type="ECO:0000313" key="5">
    <source>
        <dbReference type="EMBL" id="GMH52385.1"/>
    </source>
</evidence>
<evidence type="ECO:0000256" key="1">
    <source>
        <dbReference type="ARBA" id="ARBA00022723"/>
    </source>
</evidence>
<gene>
    <name evidence="5" type="ORF">TL16_g01217</name>
</gene>
<protein>
    <recommendedName>
        <fullName evidence="4">CXXC-type domain-containing protein</fullName>
    </recommendedName>
</protein>
<dbReference type="GO" id="GO:0003677">
    <property type="term" value="F:DNA binding"/>
    <property type="evidence" value="ECO:0007669"/>
    <property type="project" value="InterPro"/>
</dbReference>
<evidence type="ECO:0000313" key="6">
    <source>
        <dbReference type="Proteomes" id="UP001162640"/>
    </source>
</evidence>
<evidence type="ECO:0000259" key="4">
    <source>
        <dbReference type="PROSITE" id="PS51058"/>
    </source>
</evidence>
<evidence type="ECO:0000256" key="3">
    <source>
        <dbReference type="ARBA" id="ARBA00022833"/>
    </source>
</evidence>
<accession>A0A9W7DS89</accession>
<dbReference type="EMBL" id="BLQM01000027">
    <property type="protein sequence ID" value="GMH52385.1"/>
    <property type="molecule type" value="Genomic_DNA"/>
</dbReference>
<dbReference type="InterPro" id="IPR002857">
    <property type="entry name" value="Znf_CXXC"/>
</dbReference>
<reference evidence="6" key="1">
    <citation type="journal article" date="2023" name="Commun. Biol.">
        <title>Genome analysis of Parmales, the sister group of diatoms, reveals the evolutionary specialization of diatoms from phago-mixotrophs to photoautotrophs.</title>
        <authorList>
            <person name="Ban H."/>
            <person name="Sato S."/>
            <person name="Yoshikawa S."/>
            <person name="Yamada K."/>
            <person name="Nakamura Y."/>
            <person name="Ichinomiya M."/>
            <person name="Sato N."/>
            <person name="Blanc-Mathieu R."/>
            <person name="Endo H."/>
            <person name="Kuwata A."/>
            <person name="Ogata H."/>
        </authorList>
    </citation>
    <scope>NUCLEOTIDE SEQUENCE [LARGE SCALE GENOMIC DNA]</scope>
</reference>
<keyword evidence="2" id="KW-0863">Zinc-finger</keyword>
<keyword evidence="1" id="KW-0479">Metal-binding</keyword>
<sequence length="689" mass="78683">MADAYWLDDSSSAAGDSVGTYEGITCQTCGASNFYTDGGQTFCSSCFTQSQGQSQIIEEDDAANLGARSSRGGLVRAQTPKTRRRKVVVDESKRLPKIDVALQYLFDAMEIITKEAVLLSSPTNAQNTRPSPLSPNNTLSNTPVIVAQKLSTKILSLYLRSYKTSCSKYPTSTFTILESFLPQRTLFTLNKKNGENPPESLHELTHRKSKKEETVLRLLPSLQLLVSITTLTLKHLNYGVSPSILNLWIVQNRLPYKSLGGRIRVGNRFLWNFFNPKEFPVLEEIEDGLKVLEEVFYGPMNREVREGICEGNRIRLGRRIGKLLNFNEDVVERFEVLNALINQSFSESSYESSDDDDLKSERLRVTCLLLISYKMLNLTDSVVYDTKLYSYPMINNTENANRTVLNGNSYDIFEKQLPEIQCNETQCERELIGKVKAHDRKLKEEEKKSLEKVERCKVLAWTVDVFEKSESEGGIEEVNRSNLMALANSSKYYIRFTSSLDTVPKTYSQLITSAAQFEKVPATHLWSTLQKYDQRIEEIITGRKINNTTTKVKKENAVRISHCGICEGCLTPECGECMYCLDSVKFGGPGIKRQRCKLRQCVNRSKEPTRFRKERLKVESAEKIVNRITQPCGECVNCEKEDCGKCVYCRDMVKFGGGGKRKRWGRKGSRNYIFLNYKKLWLWLWLWLW</sequence>
<organism evidence="5 6">
    <name type="scientific">Triparma laevis f. inornata</name>
    <dbReference type="NCBI Taxonomy" id="1714386"/>
    <lineage>
        <taxon>Eukaryota</taxon>
        <taxon>Sar</taxon>
        <taxon>Stramenopiles</taxon>
        <taxon>Ochrophyta</taxon>
        <taxon>Bolidophyceae</taxon>
        <taxon>Parmales</taxon>
        <taxon>Triparmaceae</taxon>
        <taxon>Triparma</taxon>
    </lineage>
</organism>
<evidence type="ECO:0000256" key="2">
    <source>
        <dbReference type="ARBA" id="ARBA00022771"/>
    </source>
</evidence>
<comment type="caution">
    <text evidence="5">The sequence shown here is derived from an EMBL/GenBank/DDBJ whole genome shotgun (WGS) entry which is preliminary data.</text>
</comment>
<feature type="domain" description="CXXC-type" evidence="4">
    <location>
        <begin position="550"/>
        <end position="602"/>
    </location>
</feature>
<feature type="domain" description="CXXC-type" evidence="4">
    <location>
        <begin position="623"/>
        <end position="673"/>
    </location>
</feature>